<evidence type="ECO:0000259" key="2">
    <source>
        <dbReference type="PROSITE" id="PS50151"/>
    </source>
</evidence>
<organism evidence="3 4">
    <name type="scientific">Gracilibacillus boraciitolerans JCM 21714</name>
    <dbReference type="NCBI Taxonomy" id="1298598"/>
    <lineage>
        <taxon>Bacteria</taxon>
        <taxon>Bacillati</taxon>
        <taxon>Bacillota</taxon>
        <taxon>Bacilli</taxon>
        <taxon>Bacillales</taxon>
        <taxon>Bacillaceae</taxon>
        <taxon>Gracilibacillus</taxon>
    </lineage>
</organism>
<evidence type="ECO:0000313" key="3">
    <source>
        <dbReference type="EMBL" id="GAE93790.1"/>
    </source>
</evidence>
<dbReference type="PANTHER" id="PTHR38430:SF1">
    <property type="entry name" value="PROTEIN-ARGININE KINASE ACTIVATOR PROTEIN"/>
    <property type="match status" value="1"/>
</dbReference>
<comment type="caution">
    <text evidence="3">The sequence shown here is derived from an EMBL/GenBank/DDBJ whole genome shotgun (WGS) entry which is preliminary data.</text>
</comment>
<keyword evidence="1" id="KW-0175">Coiled coil</keyword>
<dbReference type="AlphaFoldDB" id="W4VK68"/>
<gene>
    <name evidence="3" type="ORF">JCM21714_2895</name>
</gene>
<evidence type="ECO:0000313" key="4">
    <source>
        <dbReference type="Proteomes" id="UP000019102"/>
    </source>
</evidence>
<dbReference type="InterPro" id="IPR036876">
    <property type="entry name" value="UVR_dom_sf"/>
</dbReference>
<dbReference type="PROSITE" id="PS50151">
    <property type="entry name" value="UVR"/>
    <property type="match status" value="1"/>
</dbReference>
<dbReference type="GO" id="GO:0008270">
    <property type="term" value="F:zinc ion binding"/>
    <property type="evidence" value="ECO:0007669"/>
    <property type="project" value="TreeGrafter"/>
</dbReference>
<dbReference type="GO" id="GO:1990170">
    <property type="term" value="P:stress response to cadmium ion"/>
    <property type="evidence" value="ECO:0007669"/>
    <property type="project" value="TreeGrafter"/>
</dbReference>
<dbReference type="eggNOG" id="COG3880">
    <property type="taxonomic scope" value="Bacteria"/>
</dbReference>
<dbReference type="SUPFAM" id="SSF46600">
    <property type="entry name" value="C-terminal UvrC-binding domain of UvrB"/>
    <property type="match status" value="1"/>
</dbReference>
<dbReference type="EMBL" id="BAVS01000015">
    <property type="protein sequence ID" value="GAE93790.1"/>
    <property type="molecule type" value="Genomic_DNA"/>
</dbReference>
<dbReference type="InterPro" id="IPR001943">
    <property type="entry name" value="UVR_dom"/>
</dbReference>
<proteinExistence type="predicted"/>
<dbReference type="GO" id="GO:0046870">
    <property type="term" value="F:cadmium ion binding"/>
    <property type="evidence" value="ECO:0007669"/>
    <property type="project" value="TreeGrafter"/>
</dbReference>
<reference evidence="3 4" key="1">
    <citation type="journal article" date="2014" name="Genome Announc.">
        <title>Draft Genome Sequence of the Boron-Tolerant and Moderately Halotolerant Bacterium Gracilibacillus boraciitolerans JCM 21714T.</title>
        <authorList>
            <person name="Ahmed I."/>
            <person name="Oshima K."/>
            <person name="Suda W."/>
            <person name="Kitamura K."/>
            <person name="Iida T."/>
            <person name="Ohmori Y."/>
            <person name="Fujiwara T."/>
            <person name="Hattori M."/>
            <person name="Ohkuma M."/>
        </authorList>
    </citation>
    <scope>NUCLEOTIDE SEQUENCE [LARGE SCALE GENOMIC DNA]</scope>
    <source>
        <strain evidence="3 4">JCM 21714</strain>
    </source>
</reference>
<dbReference type="GO" id="GO:1990169">
    <property type="term" value="P:stress response to copper ion"/>
    <property type="evidence" value="ECO:0007669"/>
    <property type="project" value="TreeGrafter"/>
</dbReference>
<dbReference type="Gene3D" id="4.10.860.10">
    <property type="entry name" value="UVR domain"/>
    <property type="match status" value="1"/>
</dbReference>
<feature type="domain" description="UVR" evidence="2">
    <location>
        <begin position="136"/>
        <end position="171"/>
    </location>
</feature>
<dbReference type="GO" id="GO:0005507">
    <property type="term" value="F:copper ion binding"/>
    <property type="evidence" value="ECO:0007669"/>
    <property type="project" value="TreeGrafter"/>
</dbReference>
<dbReference type="GO" id="GO:0050897">
    <property type="term" value="F:cobalt ion binding"/>
    <property type="evidence" value="ECO:0007669"/>
    <property type="project" value="TreeGrafter"/>
</dbReference>
<feature type="coiled-coil region" evidence="1">
    <location>
        <begin position="151"/>
        <end position="178"/>
    </location>
</feature>
<dbReference type="Proteomes" id="UP000019102">
    <property type="component" value="Unassembled WGS sequence"/>
</dbReference>
<dbReference type="OrthoDB" id="9788704at2"/>
<name>W4VK68_9BACI</name>
<protein>
    <submittedName>
        <fullName evidence="3">Nucleotide excision repair protein</fullName>
    </submittedName>
</protein>
<evidence type="ECO:0000256" key="1">
    <source>
        <dbReference type="SAM" id="Coils"/>
    </source>
</evidence>
<dbReference type="PIRSF" id="PIRSF015034">
    <property type="entry name" value="YacH"/>
    <property type="match status" value="1"/>
</dbReference>
<accession>W4VK68</accession>
<keyword evidence="4" id="KW-1185">Reference proteome</keyword>
<dbReference type="STRING" id="1298598.JCM21714_2895"/>
<dbReference type="InterPro" id="IPR025542">
    <property type="entry name" value="YacH"/>
</dbReference>
<dbReference type="PANTHER" id="PTHR38430">
    <property type="entry name" value="PROTEIN-ARGININE KINASE ACTIVATOR PROTEIN"/>
    <property type="match status" value="1"/>
</dbReference>
<dbReference type="Pfam" id="PF02151">
    <property type="entry name" value="UVR"/>
    <property type="match status" value="1"/>
</dbReference>
<sequence length="181" mass="20443">MECQECHKNHAIVHFAQVINGDKTEIHVCQQCAKEKGYVSPDEDAYSLHHLLSGLFNPNSEAMQKLTEQEKEQQEIQCDKCGMTYQEFASIGKFGCASCYQTFSEHLNPLFRKVHSGNTIHEGKVPKRVGSDISQRKKVRELKVKLQQAIADEAFEDAAKIRDQIKGLEKNLNQHGGEGEV</sequence>
<dbReference type="RefSeq" id="WP_035724207.1">
    <property type="nucleotide sequence ID" value="NZ_BAVS01000015.1"/>
</dbReference>